<keyword evidence="4" id="KW-0285">Flavoprotein</keyword>
<evidence type="ECO:0000256" key="8">
    <source>
        <dbReference type="ARBA" id="ARBA00047776"/>
    </source>
</evidence>
<dbReference type="PIRSF" id="PIRSF000362">
    <property type="entry name" value="FNR"/>
    <property type="match status" value="1"/>
</dbReference>
<name>A0ABX3JE88_9PSEU</name>
<evidence type="ECO:0000313" key="10">
    <source>
        <dbReference type="EMBL" id="OOC05312.1"/>
    </source>
</evidence>
<keyword evidence="7" id="KW-0560">Oxidoreductase</keyword>
<evidence type="ECO:0000256" key="1">
    <source>
        <dbReference type="ARBA" id="ARBA00001974"/>
    </source>
</evidence>
<dbReference type="InterPro" id="IPR055275">
    <property type="entry name" value="Ferredox_Rdtase"/>
</dbReference>
<accession>A0ABX3JE88</accession>
<evidence type="ECO:0000256" key="2">
    <source>
        <dbReference type="ARBA" id="ARBA00008312"/>
    </source>
</evidence>
<dbReference type="RefSeq" id="WP_039919018.1">
    <property type="nucleotide sequence ID" value="NZ_ANMG01000051.1"/>
</dbReference>
<proteinExistence type="inferred from homology"/>
<dbReference type="Proteomes" id="UP000188551">
    <property type="component" value="Unassembled WGS sequence"/>
</dbReference>
<sequence length="439" mass="47793">MGAGPAGIYAADILDKSDADVTIDLFERMPAPFGLIRYGVAPDHPRIKGIVTALHKVLDKPNIRLLGNVDYGTDLKLDDLRQFYDAVIFSTGAMADRALDIPGIDLDGSYGAADFVSWYDGHPDVPRTWPLNATSVAVLGVGNVALDVARVLAKTADELLSTDIPDNVYQGLKASPVTDVHVFGRRGPAQAKFTPLELRELDHSPNVEVIVNPEDIEFDEGSIAALRASKQIDMVVKTLQEWAIRDQGDRPKRLHLHFLHSPCEIVGEDGKVTGLRTERTELTGDGNVRGTGEFHDWDVQAVYRAVGYLSSHLPEIPFDHTTGTVPNQAGRVLDIDEDQVPGVYVTGWIKRGPVGLIGHTKGDAAETIASLLADADNLTAPAVDDPDAILGFLTERGVPFTTWDGWGKLDAHEKSLGVPHGRERVKVVERDEMTRISRS</sequence>
<reference evidence="10 11" key="1">
    <citation type="submission" date="2017-02" db="EMBL/GenBank/DDBJ databases">
        <title>Amycolatopsis azurea DSM 43854 draft genome.</title>
        <authorList>
            <person name="Mayilraj S."/>
        </authorList>
    </citation>
    <scope>NUCLEOTIDE SEQUENCE [LARGE SCALE GENOMIC DNA]</scope>
    <source>
        <strain evidence="10 11">DSM 43854</strain>
    </source>
</reference>
<evidence type="ECO:0000256" key="7">
    <source>
        <dbReference type="ARBA" id="ARBA00023002"/>
    </source>
</evidence>
<gene>
    <name evidence="10" type="ORF">B0293_17855</name>
</gene>
<dbReference type="PRINTS" id="PR00419">
    <property type="entry name" value="ADXRDTASE"/>
</dbReference>
<dbReference type="EMBL" id="MUXN01000013">
    <property type="protein sequence ID" value="OOC05312.1"/>
    <property type="molecule type" value="Genomic_DNA"/>
</dbReference>
<comment type="caution">
    <text evidence="10">The sequence shown here is derived from an EMBL/GenBank/DDBJ whole genome shotgun (WGS) entry which is preliminary data.</text>
</comment>
<evidence type="ECO:0000313" key="11">
    <source>
        <dbReference type="Proteomes" id="UP000188551"/>
    </source>
</evidence>
<dbReference type="Pfam" id="PF07992">
    <property type="entry name" value="Pyr_redox_2"/>
    <property type="match status" value="1"/>
</dbReference>
<evidence type="ECO:0000256" key="4">
    <source>
        <dbReference type="ARBA" id="ARBA00022630"/>
    </source>
</evidence>
<feature type="domain" description="FAD/NAD(P)-binding" evidence="9">
    <location>
        <begin position="2"/>
        <end position="158"/>
    </location>
</feature>
<dbReference type="Gene3D" id="3.40.50.720">
    <property type="entry name" value="NAD(P)-binding Rossmann-like Domain"/>
    <property type="match status" value="1"/>
</dbReference>
<protein>
    <recommendedName>
        <fullName evidence="3">ferredoxin--NADP(+) reductase</fullName>
        <ecNumber evidence="3">1.18.1.2</ecNumber>
    </recommendedName>
</protein>
<dbReference type="PANTHER" id="PTHR48467">
    <property type="entry name" value="GLUTAMATE SYNTHASE 1 [NADH], CHLOROPLASTIC-LIKE"/>
    <property type="match status" value="1"/>
</dbReference>
<organism evidence="10 11">
    <name type="scientific">Amycolatopsis azurea DSM 43854</name>
    <dbReference type="NCBI Taxonomy" id="1238180"/>
    <lineage>
        <taxon>Bacteria</taxon>
        <taxon>Bacillati</taxon>
        <taxon>Actinomycetota</taxon>
        <taxon>Actinomycetes</taxon>
        <taxon>Pseudonocardiales</taxon>
        <taxon>Pseudonocardiaceae</taxon>
        <taxon>Amycolatopsis</taxon>
    </lineage>
</organism>
<comment type="similarity">
    <text evidence="2">Belongs to the ferredoxin--NADP reductase type 1 family.</text>
</comment>
<comment type="catalytic activity">
    <reaction evidence="8">
        <text>2 reduced [2Fe-2S]-[ferredoxin] + NADP(+) + H(+) = 2 oxidized [2Fe-2S]-[ferredoxin] + NADPH</text>
        <dbReference type="Rhea" id="RHEA:20125"/>
        <dbReference type="Rhea" id="RHEA-COMP:10000"/>
        <dbReference type="Rhea" id="RHEA-COMP:10001"/>
        <dbReference type="ChEBI" id="CHEBI:15378"/>
        <dbReference type="ChEBI" id="CHEBI:33737"/>
        <dbReference type="ChEBI" id="CHEBI:33738"/>
        <dbReference type="ChEBI" id="CHEBI:57783"/>
        <dbReference type="ChEBI" id="CHEBI:58349"/>
        <dbReference type="EC" id="1.18.1.2"/>
    </reaction>
</comment>
<dbReference type="Gene3D" id="3.50.50.60">
    <property type="entry name" value="FAD/NAD(P)-binding domain"/>
    <property type="match status" value="1"/>
</dbReference>
<evidence type="ECO:0000256" key="5">
    <source>
        <dbReference type="ARBA" id="ARBA00022827"/>
    </source>
</evidence>
<dbReference type="InterPro" id="IPR036188">
    <property type="entry name" value="FAD/NAD-bd_sf"/>
</dbReference>
<dbReference type="InterPro" id="IPR023753">
    <property type="entry name" value="FAD/NAD-binding_dom"/>
</dbReference>
<dbReference type="InterPro" id="IPR021163">
    <property type="entry name" value="Ferredox_Rdtase_adrenod"/>
</dbReference>
<dbReference type="PANTHER" id="PTHR48467:SF1">
    <property type="entry name" value="GLUTAMATE SYNTHASE 1 [NADH], CHLOROPLASTIC-LIKE"/>
    <property type="match status" value="1"/>
</dbReference>
<keyword evidence="5" id="KW-0274">FAD</keyword>
<dbReference type="EC" id="1.18.1.2" evidence="3"/>
<evidence type="ECO:0000256" key="6">
    <source>
        <dbReference type="ARBA" id="ARBA00022857"/>
    </source>
</evidence>
<comment type="cofactor">
    <cofactor evidence="1">
        <name>FAD</name>
        <dbReference type="ChEBI" id="CHEBI:57692"/>
    </cofactor>
</comment>
<keyword evidence="6" id="KW-0521">NADP</keyword>
<keyword evidence="11" id="KW-1185">Reference proteome</keyword>
<evidence type="ECO:0000259" key="9">
    <source>
        <dbReference type="Pfam" id="PF07992"/>
    </source>
</evidence>
<dbReference type="SUPFAM" id="SSF51971">
    <property type="entry name" value="Nucleotide-binding domain"/>
    <property type="match status" value="2"/>
</dbReference>
<evidence type="ECO:0000256" key="3">
    <source>
        <dbReference type="ARBA" id="ARBA00013223"/>
    </source>
</evidence>